<dbReference type="GO" id="GO:0015288">
    <property type="term" value="F:porin activity"/>
    <property type="evidence" value="ECO:0007669"/>
    <property type="project" value="TreeGrafter"/>
</dbReference>
<keyword evidence="5" id="KW-0812">Transmembrane</keyword>
<evidence type="ECO:0000256" key="1">
    <source>
        <dbReference type="ARBA" id="ARBA00004442"/>
    </source>
</evidence>
<dbReference type="InterPro" id="IPR051906">
    <property type="entry name" value="TolC-like"/>
</dbReference>
<dbReference type="GO" id="GO:0009279">
    <property type="term" value="C:cell outer membrane"/>
    <property type="evidence" value="ECO:0007669"/>
    <property type="project" value="UniProtKB-SubCell"/>
</dbReference>
<sequence length="423" mass="48591">MIVVKYKYISALFFLLGLWLGAGLQSARSQTLNEYLKEAAENNLELKTKYQEYLSKMQKVPQVSALPDPVFSFGYFIMPVETRLGPQQFKFSLQQKFPWFGTLKRQKDAASKAALVSLQEVETLKNQLYFDVKQGYYQLTRLKNDISIVEQNLEVLTAYEALVTNRYENGLAAMSDILRVQLQIREEENKLQKIKDDQVPIRSTFNHLLNREPDLPVVLPDSLMAALQEVNLVAFRDSMLASHPQLLQIESAREALSSQLEVARIQNKPQIGVGLDYVFLGKRTDMDPSGNGRDVLMPMVNMSVPIFNKKKYKAMEQEVKIQLESNELLYSRSSQKLLDAMEVAEAKYKDARRRTKLYQQQILQVQQMLDLLVNDYATSGKEFEEVLRTWQQKLGYQLNYSLAIADLWIAMAQLEFLAGNIEG</sequence>
<keyword evidence="8" id="KW-0175">Coiled coil</keyword>
<protein>
    <submittedName>
        <fullName evidence="9">TolC family protein</fullName>
    </submittedName>
</protein>
<keyword evidence="4" id="KW-1134">Transmembrane beta strand</keyword>
<comment type="subcellular location">
    <subcellularLocation>
        <location evidence="1">Cell outer membrane</location>
    </subcellularLocation>
</comment>
<evidence type="ECO:0000256" key="4">
    <source>
        <dbReference type="ARBA" id="ARBA00022452"/>
    </source>
</evidence>
<evidence type="ECO:0000256" key="8">
    <source>
        <dbReference type="SAM" id="Coils"/>
    </source>
</evidence>
<dbReference type="RefSeq" id="WP_346822350.1">
    <property type="nucleotide sequence ID" value="NZ_JBDKWZ010000009.1"/>
</dbReference>
<dbReference type="PANTHER" id="PTHR30026:SF20">
    <property type="entry name" value="OUTER MEMBRANE PROTEIN TOLC"/>
    <property type="match status" value="1"/>
</dbReference>
<evidence type="ECO:0000313" key="9">
    <source>
        <dbReference type="EMBL" id="MEN7549571.1"/>
    </source>
</evidence>
<keyword evidence="7" id="KW-0998">Cell outer membrane</keyword>
<name>A0AAW9S977_9BACT</name>
<gene>
    <name evidence="9" type="ORF">AAG747_16730</name>
</gene>
<feature type="coiled-coil region" evidence="8">
    <location>
        <begin position="334"/>
        <end position="361"/>
    </location>
</feature>
<keyword evidence="6" id="KW-0472">Membrane</keyword>
<dbReference type="SUPFAM" id="SSF56954">
    <property type="entry name" value="Outer membrane efflux proteins (OEP)"/>
    <property type="match status" value="1"/>
</dbReference>
<evidence type="ECO:0000256" key="5">
    <source>
        <dbReference type="ARBA" id="ARBA00022692"/>
    </source>
</evidence>
<dbReference type="Pfam" id="PF02321">
    <property type="entry name" value="OEP"/>
    <property type="match status" value="2"/>
</dbReference>
<dbReference type="Proteomes" id="UP001403385">
    <property type="component" value="Unassembled WGS sequence"/>
</dbReference>
<dbReference type="PANTHER" id="PTHR30026">
    <property type="entry name" value="OUTER MEMBRANE PROTEIN TOLC"/>
    <property type="match status" value="1"/>
</dbReference>
<proteinExistence type="inferred from homology"/>
<keyword evidence="10" id="KW-1185">Reference proteome</keyword>
<keyword evidence="3" id="KW-0813">Transport</keyword>
<organism evidence="9 10">
    <name type="scientific">Rapidithrix thailandica</name>
    <dbReference type="NCBI Taxonomy" id="413964"/>
    <lineage>
        <taxon>Bacteria</taxon>
        <taxon>Pseudomonadati</taxon>
        <taxon>Bacteroidota</taxon>
        <taxon>Cytophagia</taxon>
        <taxon>Cytophagales</taxon>
        <taxon>Flammeovirgaceae</taxon>
        <taxon>Rapidithrix</taxon>
    </lineage>
</organism>
<evidence type="ECO:0000256" key="6">
    <source>
        <dbReference type="ARBA" id="ARBA00023136"/>
    </source>
</evidence>
<comment type="caution">
    <text evidence="9">The sequence shown here is derived from an EMBL/GenBank/DDBJ whole genome shotgun (WGS) entry which is preliminary data.</text>
</comment>
<evidence type="ECO:0000256" key="3">
    <source>
        <dbReference type="ARBA" id="ARBA00022448"/>
    </source>
</evidence>
<dbReference type="InterPro" id="IPR003423">
    <property type="entry name" value="OMP_efflux"/>
</dbReference>
<evidence type="ECO:0000256" key="7">
    <source>
        <dbReference type="ARBA" id="ARBA00023237"/>
    </source>
</evidence>
<evidence type="ECO:0000313" key="10">
    <source>
        <dbReference type="Proteomes" id="UP001403385"/>
    </source>
</evidence>
<evidence type="ECO:0000256" key="2">
    <source>
        <dbReference type="ARBA" id="ARBA00007613"/>
    </source>
</evidence>
<dbReference type="Gene3D" id="1.20.1600.10">
    <property type="entry name" value="Outer membrane efflux proteins (OEP)"/>
    <property type="match status" value="1"/>
</dbReference>
<dbReference type="GO" id="GO:1990281">
    <property type="term" value="C:efflux pump complex"/>
    <property type="evidence" value="ECO:0007669"/>
    <property type="project" value="TreeGrafter"/>
</dbReference>
<dbReference type="AlphaFoldDB" id="A0AAW9S977"/>
<dbReference type="GO" id="GO:0015562">
    <property type="term" value="F:efflux transmembrane transporter activity"/>
    <property type="evidence" value="ECO:0007669"/>
    <property type="project" value="InterPro"/>
</dbReference>
<accession>A0AAW9S977</accession>
<dbReference type="EMBL" id="JBDKWZ010000009">
    <property type="protein sequence ID" value="MEN7549571.1"/>
    <property type="molecule type" value="Genomic_DNA"/>
</dbReference>
<comment type="similarity">
    <text evidence="2">Belongs to the outer membrane factor (OMF) (TC 1.B.17) family.</text>
</comment>
<reference evidence="9 10" key="1">
    <citation type="submission" date="2024-04" db="EMBL/GenBank/DDBJ databases">
        <title>Novel genus in family Flammeovirgaceae.</title>
        <authorList>
            <person name="Nguyen T.H."/>
            <person name="Vuong T.Q."/>
            <person name="Le H."/>
            <person name="Kim S.-G."/>
        </authorList>
    </citation>
    <scope>NUCLEOTIDE SEQUENCE [LARGE SCALE GENOMIC DNA]</scope>
    <source>
        <strain evidence="9 10">JCM 23209</strain>
    </source>
</reference>